<keyword evidence="5 8" id="KW-0560">Oxidoreductase</keyword>
<dbReference type="SUPFAM" id="SSF56645">
    <property type="entry name" value="Acyl-CoA dehydrogenase NM domain-like"/>
    <property type="match status" value="1"/>
</dbReference>
<dbReference type="FunFam" id="1.10.540.10:FF:000002">
    <property type="entry name" value="Acyl-CoA dehydrogenase FadE19"/>
    <property type="match status" value="1"/>
</dbReference>
<dbReference type="Pfam" id="PF02771">
    <property type="entry name" value="Acyl-CoA_dh_N"/>
    <property type="match status" value="1"/>
</dbReference>
<dbReference type="Pfam" id="PF02770">
    <property type="entry name" value="Acyl-CoA_dh_M"/>
    <property type="match status" value="1"/>
</dbReference>
<dbReference type="Gene3D" id="1.10.540.10">
    <property type="entry name" value="Acyl-CoA dehydrogenase/oxidase, N-terminal domain"/>
    <property type="match status" value="1"/>
</dbReference>
<evidence type="ECO:0000313" key="13">
    <source>
        <dbReference type="Proteomes" id="UP000238823"/>
    </source>
</evidence>
<feature type="domain" description="Acyl-CoA dehydrogenase/oxidase N-terminal" evidence="11">
    <location>
        <begin position="6"/>
        <end position="118"/>
    </location>
</feature>
<comment type="similarity">
    <text evidence="2 8">Belongs to the acyl-CoA dehydrogenase family.</text>
</comment>
<dbReference type="InterPro" id="IPR037069">
    <property type="entry name" value="AcylCoA_DH/ox_N_sf"/>
</dbReference>
<evidence type="ECO:0000256" key="8">
    <source>
        <dbReference type="RuleBase" id="RU362125"/>
    </source>
</evidence>
<evidence type="ECO:0000256" key="4">
    <source>
        <dbReference type="ARBA" id="ARBA00022827"/>
    </source>
</evidence>
<dbReference type="EC" id="1.3.8.10" evidence="6"/>
<name>A0A2S9YQA7_9BACT</name>
<evidence type="ECO:0000256" key="1">
    <source>
        <dbReference type="ARBA" id="ARBA00001974"/>
    </source>
</evidence>
<comment type="caution">
    <text evidence="12">The sequence shown here is derived from an EMBL/GenBank/DDBJ whole genome shotgun (WGS) entry which is preliminary data.</text>
</comment>
<dbReference type="AlphaFoldDB" id="A0A2S9YQA7"/>
<evidence type="ECO:0000256" key="3">
    <source>
        <dbReference type="ARBA" id="ARBA00022630"/>
    </source>
</evidence>
<dbReference type="InterPro" id="IPR006091">
    <property type="entry name" value="Acyl-CoA_Oxase/DH_mid-dom"/>
</dbReference>
<dbReference type="PANTHER" id="PTHR43884:SF12">
    <property type="entry name" value="ISOVALERYL-COA DEHYDROGENASE, MITOCHONDRIAL-RELATED"/>
    <property type="match status" value="1"/>
</dbReference>
<dbReference type="InterPro" id="IPR009075">
    <property type="entry name" value="AcylCo_DH/oxidase_C"/>
</dbReference>
<dbReference type="GO" id="GO:0050660">
    <property type="term" value="F:flavin adenine dinucleotide binding"/>
    <property type="evidence" value="ECO:0007669"/>
    <property type="project" value="InterPro"/>
</dbReference>
<dbReference type="InterPro" id="IPR046373">
    <property type="entry name" value="Acyl-CoA_Oxase/DH_mid-dom_sf"/>
</dbReference>
<dbReference type="Gene3D" id="1.20.140.10">
    <property type="entry name" value="Butyryl-CoA Dehydrogenase, subunit A, domain 3"/>
    <property type="match status" value="1"/>
</dbReference>
<evidence type="ECO:0000313" key="12">
    <source>
        <dbReference type="EMBL" id="PRQ07260.1"/>
    </source>
</evidence>
<dbReference type="RefSeq" id="WP_106089972.1">
    <property type="nucleotide sequence ID" value="NZ_PVNL01000057.1"/>
</dbReference>
<dbReference type="OrthoDB" id="9765339at2"/>
<organism evidence="12 13">
    <name type="scientific">Enhygromyxa salina</name>
    <dbReference type="NCBI Taxonomy" id="215803"/>
    <lineage>
        <taxon>Bacteria</taxon>
        <taxon>Pseudomonadati</taxon>
        <taxon>Myxococcota</taxon>
        <taxon>Polyangia</taxon>
        <taxon>Nannocystales</taxon>
        <taxon>Nannocystaceae</taxon>
        <taxon>Enhygromyxa</taxon>
    </lineage>
</organism>
<dbReference type="FunFam" id="2.40.110.10:FF:000001">
    <property type="entry name" value="Acyl-CoA dehydrogenase, mitochondrial"/>
    <property type="match status" value="1"/>
</dbReference>
<dbReference type="InterPro" id="IPR013786">
    <property type="entry name" value="AcylCoA_DH/ox_N"/>
</dbReference>
<dbReference type="FunFam" id="1.20.140.10:FF:000004">
    <property type="entry name" value="Acyl-CoA dehydrogenase FadE25"/>
    <property type="match status" value="1"/>
</dbReference>
<feature type="domain" description="Acyl-CoA dehydrogenase/oxidase C-terminal" evidence="9">
    <location>
        <begin position="229"/>
        <end position="377"/>
    </location>
</feature>
<evidence type="ECO:0000256" key="6">
    <source>
        <dbReference type="ARBA" id="ARBA00066362"/>
    </source>
</evidence>
<evidence type="ECO:0000259" key="9">
    <source>
        <dbReference type="Pfam" id="PF00441"/>
    </source>
</evidence>
<gene>
    <name evidence="12" type="primary">acdA_3</name>
    <name evidence="12" type="ORF">ENSA7_29680</name>
</gene>
<dbReference type="CDD" id="cd01158">
    <property type="entry name" value="SCAD_SBCAD"/>
    <property type="match status" value="1"/>
</dbReference>
<dbReference type="Gene3D" id="2.40.110.10">
    <property type="entry name" value="Butyryl-CoA Dehydrogenase, subunit A, domain 2"/>
    <property type="match status" value="1"/>
</dbReference>
<protein>
    <recommendedName>
        <fullName evidence="7">Cyclohex-1-ene-1-carbonyl-CoA dehydrogenase</fullName>
        <ecNumber evidence="6">1.3.8.10</ecNumber>
    </recommendedName>
</protein>
<dbReference type="PANTHER" id="PTHR43884">
    <property type="entry name" value="ACYL-COA DEHYDROGENASE"/>
    <property type="match status" value="1"/>
</dbReference>
<evidence type="ECO:0000256" key="5">
    <source>
        <dbReference type="ARBA" id="ARBA00023002"/>
    </source>
</evidence>
<reference evidence="12 13" key="1">
    <citation type="submission" date="2018-03" db="EMBL/GenBank/DDBJ databases">
        <title>Draft Genome Sequences of the Obligatory Marine Myxobacteria Enhygromyxa salina SWB007.</title>
        <authorList>
            <person name="Poehlein A."/>
            <person name="Moghaddam J.A."/>
            <person name="Harms H."/>
            <person name="Alanjari M."/>
            <person name="Koenig G.M."/>
            <person name="Daniel R."/>
            <person name="Schaeberle T.F."/>
        </authorList>
    </citation>
    <scope>NUCLEOTIDE SEQUENCE [LARGE SCALE GENOMIC DNA]</scope>
    <source>
        <strain evidence="12 13">SWB007</strain>
    </source>
</reference>
<dbReference type="Pfam" id="PF00441">
    <property type="entry name" value="Acyl-CoA_dh_1"/>
    <property type="match status" value="1"/>
</dbReference>
<dbReference type="GO" id="GO:0046359">
    <property type="term" value="P:butyrate catabolic process"/>
    <property type="evidence" value="ECO:0007669"/>
    <property type="project" value="TreeGrafter"/>
</dbReference>
<dbReference type="InterPro" id="IPR036250">
    <property type="entry name" value="AcylCo_DH-like_C"/>
</dbReference>
<dbReference type="InterPro" id="IPR006089">
    <property type="entry name" value="Acyl-CoA_DH_CS"/>
</dbReference>
<dbReference type="GO" id="GO:0033539">
    <property type="term" value="P:fatty acid beta-oxidation using acyl-CoA dehydrogenase"/>
    <property type="evidence" value="ECO:0007669"/>
    <property type="project" value="TreeGrafter"/>
</dbReference>
<dbReference type="InterPro" id="IPR009100">
    <property type="entry name" value="AcylCoA_DH/oxidase_NM_dom_sf"/>
</dbReference>
<keyword evidence="4 8" id="KW-0274">FAD</keyword>
<evidence type="ECO:0000256" key="7">
    <source>
        <dbReference type="ARBA" id="ARBA00072305"/>
    </source>
</evidence>
<dbReference type="Proteomes" id="UP000238823">
    <property type="component" value="Unassembled WGS sequence"/>
</dbReference>
<comment type="cofactor">
    <cofactor evidence="1 8">
        <name>FAD</name>
        <dbReference type="ChEBI" id="CHEBI:57692"/>
    </cofactor>
</comment>
<dbReference type="SUPFAM" id="SSF47203">
    <property type="entry name" value="Acyl-CoA dehydrogenase C-terminal domain-like"/>
    <property type="match status" value="1"/>
</dbReference>
<evidence type="ECO:0000256" key="2">
    <source>
        <dbReference type="ARBA" id="ARBA00009347"/>
    </source>
</evidence>
<dbReference type="EMBL" id="PVNL01000057">
    <property type="protein sequence ID" value="PRQ07260.1"/>
    <property type="molecule type" value="Genomic_DNA"/>
</dbReference>
<dbReference type="GO" id="GO:0003995">
    <property type="term" value="F:acyl-CoA dehydrogenase activity"/>
    <property type="evidence" value="ECO:0007669"/>
    <property type="project" value="InterPro"/>
</dbReference>
<proteinExistence type="inferred from homology"/>
<feature type="domain" description="Acyl-CoA oxidase/dehydrogenase middle" evidence="10">
    <location>
        <begin position="122"/>
        <end position="216"/>
    </location>
</feature>
<dbReference type="PIRSF" id="PIRSF016578">
    <property type="entry name" value="HsaA"/>
    <property type="match status" value="1"/>
</dbReference>
<dbReference type="PROSITE" id="PS00073">
    <property type="entry name" value="ACYL_COA_DH_2"/>
    <property type="match status" value="1"/>
</dbReference>
<evidence type="ECO:0000259" key="11">
    <source>
        <dbReference type="Pfam" id="PF02771"/>
    </source>
</evidence>
<evidence type="ECO:0000259" key="10">
    <source>
        <dbReference type="Pfam" id="PF02770"/>
    </source>
</evidence>
<accession>A0A2S9YQA7</accession>
<keyword evidence="3 8" id="KW-0285">Flavoprotein</keyword>
<sequence>MNFELTEDHEAIRRTAHEFAARSVAPIAAEIDKHARYPKELVDEMGELGLLGIEVEPEWDGAGLDPISYVIAMEEISAACASTGVIMSVNNSLVCDPLRKWANDAQKDKWLRPLATGEKLGCFMLSEPEAGSDAAAQTTVAEPKGDGFVINGVKNWITNGPQADVGILMCMTDREQGHRGISSFVIDMNAEGVTRGPKDDKLGIRASHSCQIFFTDHHVSGDQLLGKVGDGFKVAMSTLDCGRIGIAAQALGIARGAFEAATRYATERKTFGKAIANHQAISFMIADMATEIDAARLLTYRAAALKAAGKRHTTESAMAKLMASEVANKVAKNAVQIFGGNGYVTEYPAERHYRDAKITEIYEGTSEIQRVVIASNIIRAMSQ</sequence>